<sequence>MCLLRLGDMKLEEHDGEEQIRLLQERLILVTNDVWVCYRDRKKYQTTITYRLNAGHHTRSVTASYPAGTGVDAA</sequence>
<proteinExistence type="predicted"/>
<gene>
    <name evidence="1" type="ORF">SAMN05216402_1925</name>
</gene>
<accession>A0ABY0TF20</accession>
<evidence type="ECO:0000313" key="2">
    <source>
        <dbReference type="Proteomes" id="UP000183471"/>
    </source>
</evidence>
<evidence type="ECO:0000313" key="1">
    <source>
        <dbReference type="EMBL" id="SDQ70169.1"/>
    </source>
</evidence>
<protein>
    <submittedName>
        <fullName evidence="1">Uncharacterized protein</fullName>
    </submittedName>
</protein>
<organism evidence="1 2">
    <name type="scientific">Nitrosospira multiformis</name>
    <dbReference type="NCBI Taxonomy" id="1231"/>
    <lineage>
        <taxon>Bacteria</taxon>
        <taxon>Pseudomonadati</taxon>
        <taxon>Pseudomonadota</taxon>
        <taxon>Betaproteobacteria</taxon>
        <taxon>Nitrosomonadales</taxon>
        <taxon>Nitrosomonadaceae</taxon>
        <taxon>Nitrosospira</taxon>
    </lineage>
</organism>
<name>A0ABY0TF20_9PROT</name>
<dbReference type="EMBL" id="FNKY01000001">
    <property type="protein sequence ID" value="SDQ70169.1"/>
    <property type="molecule type" value="Genomic_DNA"/>
</dbReference>
<reference evidence="1 2" key="1">
    <citation type="submission" date="2016-10" db="EMBL/GenBank/DDBJ databases">
        <authorList>
            <person name="Varghese N."/>
            <person name="Submissions S."/>
        </authorList>
    </citation>
    <scope>NUCLEOTIDE SEQUENCE [LARGE SCALE GENOMIC DNA]</scope>
    <source>
        <strain evidence="1 2">Nl1</strain>
    </source>
</reference>
<dbReference type="Proteomes" id="UP000183471">
    <property type="component" value="Unassembled WGS sequence"/>
</dbReference>
<keyword evidence="2" id="KW-1185">Reference proteome</keyword>
<comment type="caution">
    <text evidence="1">The sequence shown here is derived from an EMBL/GenBank/DDBJ whole genome shotgun (WGS) entry which is preliminary data.</text>
</comment>